<dbReference type="Proteomes" id="UP000199310">
    <property type="component" value="Unassembled WGS sequence"/>
</dbReference>
<keyword evidence="3" id="KW-1185">Reference proteome</keyword>
<dbReference type="EMBL" id="FOJG01000001">
    <property type="protein sequence ID" value="SEW27652.1"/>
    <property type="molecule type" value="Genomic_DNA"/>
</dbReference>
<sequence length="76" mass="8868">MILRQRDQNDSIYIKVIIKLSFYISLYHFKSIIYIIFYLPAQEKNLNFGSSVKSADSQKGAARRAKKDSPFGFLFQ</sequence>
<evidence type="ECO:0000313" key="3">
    <source>
        <dbReference type="Proteomes" id="UP000199310"/>
    </source>
</evidence>
<evidence type="ECO:0000256" key="1">
    <source>
        <dbReference type="SAM" id="Phobius"/>
    </source>
</evidence>
<accession>A0A1I0QKS0</accession>
<dbReference type="AlphaFoldDB" id="A0A1I0QKS0"/>
<evidence type="ECO:0000313" key="2">
    <source>
        <dbReference type="EMBL" id="SEW27652.1"/>
    </source>
</evidence>
<keyword evidence="1" id="KW-0472">Membrane</keyword>
<keyword evidence="1" id="KW-1133">Transmembrane helix</keyword>
<name>A0A1I0QKS0_9BACT</name>
<keyword evidence="1" id="KW-0812">Transmembrane</keyword>
<dbReference type="STRING" id="29529.SAMN04488122_1534"/>
<protein>
    <submittedName>
        <fullName evidence="2">Uncharacterized protein</fullName>
    </submittedName>
</protein>
<gene>
    <name evidence="2" type="ORF">SAMN04488122_1534</name>
</gene>
<proteinExistence type="predicted"/>
<reference evidence="3" key="1">
    <citation type="submission" date="2016-10" db="EMBL/GenBank/DDBJ databases">
        <authorList>
            <person name="Varghese N."/>
            <person name="Submissions S."/>
        </authorList>
    </citation>
    <scope>NUCLEOTIDE SEQUENCE [LARGE SCALE GENOMIC DNA]</scope>
    <source>
        <strain evidence="3">DSM 3695</strain>
    </source>
</reference>
<organism evidence="2 3">
    <name type="scientific">Chitinophaga arvensicola</name>
    <dbReference type="NCBI Taxonomy" id="29529"/>
    <lineage>
        <taxon>Bacteria</taxon>
        <taxon>Pseudomonadati</taxon>
        <taxon>Bacteroidota</taxon>
        <taxon>Chitinophagia</taxon>
        <taxon>Chitinophagales</taxon>
        <taxon>Chitinophagaceae</taxon>
        <taxon>Chitinophaga</taxon>
    </lineage>
</organism>
<feature type="transmembrane region" description="Helical" evidence="1">
    <location>
        <begin position="20"/>
        <end position="41"/>
    </location>
</feature>